<accession>A0A4Y2EY48</accession>
<dbReference type="Proteomes" id="UP000499080">
    <property type="component" value="Unassembled WGS sequence"/>
</dbReference>
<gene>
    <name evidence="1" type="ORF">AVEN_47051_1</name>
</gene>
<comment type="caution">
    <text evidence="1">The sequence shown here is derived from an EMBL/GenBank/DDBJ whole genome shotgun (WGS) entry which is preliminary data.</text>
</comment>
<dbReference type="AlphaFoldDB" id="A0A4Y2EY48"/>
<reference evidence="1 2" key="1">
    <citation type="journal article" date="2019" name="Sci. Rep.">
        <title>Orb-weaving spider Araneus ventricosus genome elucidates the spidroin gene catalogue.</title>
        <authorList>
            <person name="Kono N."/>
            <person name="Nakamura H."/>
            <person name="Ohtoshi R."/>
            <person name="Moran D.A.P."/>
            <person name="Shinohara A."/>
            <person name="Yoshida Y."/>
            <person name="Fujiwara M."/>
            <person name="Mori M."/>
            <person name="Tomita M."/>
            <person name="Arakawa K."/>
        </authorList>
    </citation>
    <scope>NUCLEOTIDE SEQUENCE [LARGE SCALE GENOMIC DNA]</scope>
</reference>
<name>A0A4Y2EY48_ARAVE</name>
<evidence type="ECO:0000313" key="1">
    <source>
        <dbReference type="EMBL" id="GBM33751.1"/>
    </source>
</evidence>
<dbReference type="EMBL" id="BGPR01000740">
    <property type="protein sequence ID" value="GBM33751.1"/>
    <property type="molecule type" value="Genomic_DNA"/>
</dbReference>
<organism evidence="1 2">
    <name type="scientific">Araneus ventricosus</name>
    <name type="common">Orbweaver spider</name>
    <name type="synonym">Epeira ventricosa</name>
    <dbReference type="NCBI Taxonomy" id="182803"/>
    <lineage>
        <taxon>Eukaryota</taxon>
        <taxon>Metazoa</taxon>
        <taxon>Ecdysozoa</taxon>
        <taxon>Arthropoda</taxon>
        <taxon>Chelicerata</taxon>
        <taxon>Arachnida</taxon>
        <taxon>Araneae</taxon>
        <taxon>Araneomorphae</taxon>
        <taxon>Entelegynae</taxon>
        <taxon>Araneoidea</taxon>
        <taxon>Araneidae</taxon>
        <taxon>Araneus</taxon>
    </lineage>
</organism>
<keyword evidence="2" id="KW-1185">Reference proteome</keyword>
<sequence length="110" mass="12354">MPIRLVIHDHSTLFLSFYCHTCFNSLRFLAALRESFQLFNCGGVGGLNLPVAFSPYCGLRGRCARCLFPHIPFNLLEELYACKPGNSRSIHAIPFKSTHLGLLGKLFRPV</sequence>
<evidence type="ECO:0000313" key="2">
    <source>
        <dbReference type="Proteomes" id="UP000499080"/>
    </source>
</evidence>
<proteinExistence type="predicted"/>
<protein>
    <submittedName>
        <fullName evidence="1">Uncharacterized protein</fullName>
    </submittedName>
</protein>